<dbReference type="EMBL" id="JPQZ01000250">
    <property type="protein sequence ID" value="KKO73755.1"/>
    <property type="molecule type" value="Genomic_DNA"/>
</dbReference>
<name>A0A0F9W9V5_9MICR</name>
<evidence type="ECO:0000313" key="1">
    <source>
        <dbReference type="EMBL" id="KKO73755.1"/>
    </source>
</evidence>
<evidence type="ECO:0000313" key="2">
    <source>
        <dbReference type="Proteomes" id="UP000034350"/>
    </source>
</evidence>
<protein>
    <recommendedName>
        <fullName evidence="3">ISXO2-like transposase domain-containing protein</fullName>
    </recommendedName>
</protein>
<dbReference type="Proteomes" id="UP000034350">
    <property type="component" value="Unassembled WGS sequence"/>
</dbReference>
<sequence length="64" mass="7351">MYIVESRSTSVLFLIKIYRKAGSIIHFENWKAFRSLSNLDDLGPPLFCQKYIFVNSITGVHIAT</sequence>
<reference evidence="1 2" key="1">
    <citation type="journal article" date="2015" name="Environ. Microbiol.">
        <title>Genome analyses suggest the presence of polyploidy and recent human-driven expansions in eight global populations of the honeybee pathogen Nosema ceranae.</title>
        <authorList>
            <person name="Pelin A."/>
            <person name="Selman M."/>
            <person name="Aris-Brosou S."/>
            <person name="Farinelli L."/>
            <person name="Corradi N."/>
        </authorList>
    </citation>
    <scope>NUCLEOTIDE SEQUENCE [LARGE SCALE GENOMIC DNA]</scope>
    <source>
        <strain evidence="1 2">PA08 1199</strain>
    </source>
</reference>
<dbReference type="AlphaFoldDB" id="A0A0F9W9V5"/>
<dbReference type="VEuPathDB" id="MicrosporidiaDB:AAJ76_2500001477"/>
<proteinExistence type="predicted"/>
<comment type="caution">
    <text evidence="1">The sequence shown here is derived from an EMBL/GenBank/DDBJ whole genome shotgun (WGS) entry which is preliminary data.</text>
</comment>
<gene>
    <name evidence="1" type="ORF">AAJ76_2500001477</name>
</gene>
<dbReference type="GeneID" id="36319714"/>
<evidence type="ECO:0008006" key="3">
    <source>
        <dbReference type="Google" id="ProtNLM"/>
    </source>
</evidence>
<organism evidence="1 2">
    <name type="scientific">Vairimorpha ceranae</name>
    <dbReference type="NCBI Taxonomy" id="40302"/>
    <lineage>
        <taxon>Eukaryota</taxon>
        <taxon>Fungi</taxon>
        <taxon>Fungi incertae sedis</taxon>
        <taxon>Microsporidia</taxon>
        <taxon>Nosematidae</taxon>
        <taxon>Vairimorpha</taxon>
    </lineage>
</organism>
<dbReference type="RefSeq" id="XP_024329497.1">
    <property type="nucleotide sequence ID" value="XM_024474786.1"/>
</dbReference>
<keyword evidence="2" id="KW-1185">Reference proteome</keyword>
<accession>A0A0F9W9V5</accession>